<dbReference type="Pfam" id="PF03562">
    <property type="entry name" value="MltA"/>
    <property type="match status" value="1"/>
</dbReference>
<dbReference type="SMART" id="SM00925">
    <property type="entry name" value="MltA"/>
    <property type="match status" value="1"/>
</dbReference>
<gene>
    <name evidence="2" type="ORF">METZ01_LOCUS483494</name>
</gene>
<dbReference type="PANTHER" id="PTHR30124">
    <property type="entry name" value="MEMBRANE-BOUND LYTIC MUREIN TRANSGLYCOSYLASE A"/>
    <property type="match status" value="1"/>
</dbReference>
<dbReference type="GO" id="GO:0009253">
    <property type="term" value="P:peptidoglycan catabolic process"/>
    <property type="evidence" value="ECO:0007669"/>
    <property type="project" value="TreeGrafter"/>
</dbReference>
<evidence type="ECO:0000313" key="2">
    <source>
        <dbReference type="EMBL" id="SVE30640.1"/>
    </source>
</evidence>
<evidence type="ECO:0000259" key="1">
    <source>
        <dbReference type="SMART" id="SM00925"/>
    </source>
</evidence>
<dbReference type="AlphaFoldDB" id="A0A383CEX2"/>
<feature type="non-terminal residue" evidence="2">
    <location>
        <position position="241"/>
    </location>
</feature>
<dbReference type="GO" id="GO:0004553">
    <property type="term" value="F:hydrolase activity, hydrolyzing O-glycosyl compounds"/>
    <property type="evidence" value="ECO:0007669"/>
    <property type="project" value="InterPro"/>
</dbReference>
<dbReference type="GO" id="GO:0008933">
    <property type="term" value="F:peptidoglycan lytic transglycosylase activity"/>
    <property type="evidence" value="ECO:0007669"/>
    <property type="project" value="TreeGrafter"/>
</dbReference>
<dbReference type="InterPro" id="IPR036908">
    <property type="entry name" value="RlpA-like_sf"/>
</dbReference>
<protein>
    <recommendedName>
        <fullName evidence="1">Lytic transglycosylase MltA domain-containing protein</fullName>
    </recommendedName>
</protein>
<dbReference type="SUPFAM" id="SSF50685">
    <property type="entry name" value="Barwin-like endoglucanases"/>
    <property type="match status" value="1"/>
</dbReference>
<name>A0A383CEX2_9ZZZZ</name>
<feature type="non-terminal residue" evidence="2">
    <location>
        <position position="1"/>
    </location>
</feature>
<sequence length="241" mass="27488">ENLPPKEFSRRLREEFVIHRVGKGKNRQVLFTGYYAPTMEASRIRTEKYRYPIYKLPEPSSKLQFVGHPNYKIHESSAPNAKKWRQYTRRQIDGEGILAGRKLEIAWLENDVDRFFLHIQGSGQLNFRDGTASGVHFAGVNNYKFGGLGKRMISDGVIDLSEGSMQGIKKYFKEHPEDIQKYFFQNKRYVFFKLSNKGGPRGSGGGELIDGRSIATDKKVSPAGGLAFVQLRKPILNNNNK</sequence>
<dbReference type="InterPro" id="IPR005300">
    <property type="entry name" value="MltA_B"/>
</dbReference>
<reference evidence="2" key="1">
    <citation type="submission" date="2018-05" db="EMBL/GenBank/DDBJ databases">
        <authorList>
            <person name="Lanie J.A."/>
            <person name="Ng W.-L."/>
            <person name="Kazmierczak K.M."/>
            <person name="Andrzejewski T.M."/>
            <person name="Davidsen T.M."/>
            <person name="Wayne K.J."/>
            <person name="Tettelin H."/>
            <person name="Glass J.I."/>
            <person name="Rusch D."/>
            <person name="Podicherti R."/>
            <person name="Tsui H.-C.T."/>
            <person name="Winkler M.E."/>
        </authorList>
    </citation>
    <scope>NUCLEOTIDE SEQUENCE</scope>
</reference>
<dbReference type="EMBL" id="UINC01208210">
    <property type="protein sequence ID" value="SVE30640.1"/>
    <property type="molecule type" value="Genomic_DNA"/>
</dbReference>
<dbReference type="Gene3D" id="2.40.240.50">
    <property type="entry name" value="Barwin-like endoglucanases"/>
    <property type="match status" value="1"/>
</dbReference>
<proteinExistence type="predicted"/>
<dbReference type="PANTHER" id="PTHR30124:SF0">
    <property type="entry name" value="MEMBRANE-BOUND LYTIC MUREIN TRANSGLYCOSYLASE A"/>
    <property type="match status" value="1"/>
</dbReference>
<dbReference type="CDD" id="cd14668">
    <property type="entry name" value="mlta_B"/>
    <property type="match status" value="1"/>
</dbReference>
<organism evidence="2">
    <name type="scientific">marine metagenome</name>
    <dbReference type="NCBI Taxonomy" id="408172"/>
    <lineage>
        <taxon>unclassified sequences</taxon>
        <taxon>metagenomes</taxon>
        <taxon>ecological metagenomes</taxon>
    </lineage>
</organism>
<dbReference type="InterPro" id="IPR026044">
    <property type="entry name" value="MltA"/>
</dbReference>
<feature type="domain" description="Lytic transglycosylase MltA" evidence="1">
    <location>
        <begin position="38"/>
        <end position="193"/>
    </location>
</feature>
<accession>A0A383CEX2</accession>